<dbReference type="RefSeq" id="WP_345195866.1">
    <property type="nucleotide sequence ID" value="NZ_BAABFL010000323.1"/>
</dbReference>
<reference evidence="9" key="1">
    <citation type="journal article" date="2019" name="Int. J. Syst. Evol. Microbiol.">
        <title>The Global Catalogue of Microorganisms (GCM) 10K type strain sequencing project: providing services to taxonomists for standard genome sequencing and annotation.</title>
        <authorList>
            <consortium name="The Broad Institute Genomics Platform"/>
            <consortium name="The Broad Institute Genome Sequencing Center for Infectious Disease"/>
            <person name="Wu L."/>
            <person name="Ma J."/>
        </authorList>
    </citation>
    <scope>NUCLEOTIDE SEQUENCE [LARGE SCALE GENOMIC DNA]</scope>
    <source>
        <strain evidence="9">JCM 17805</strain>
    </source>
</reference>
<keyword evidence="4 6" id="KW-0520">NAD</keyword>
<protein>
    <recommendedName>
        <fullName evidence="6">FMN dependent NADH:quinone oxidoreductase</fullName>
        <ecNumber evidence="6">1.6.5.-</ecNumber>
    </recommendedName>
    <alternativeName>
        <fullName evidence="6">Azo-dye reductase</fullName>
    </alternativeName>
    <alternativeName>
        <fullName evidence="6">FMN-dependent NADH-azo compound oxidoreductase</fullName>
    </alternativeName>
    <alternativeName>
        <fullName evidence="6">FMN-dependent NADH-azoreductase</fullName>
        <ecNumber evidence="6">1.7.1.17</ecNumber>
    </alternativeName>
</protein>
<feature type="domain" description="Flavodoxin-like fold" evidence="7">
    <location>
        <begin position="1"/>
        <end position="197"/>
    </location>
</feature>
<comment type="function">
    <text evidence="6">Quinone reductase that provides resistance to thiol-specific stress caused by electrophilic quinones.</text>
</comment>
<keyword evidence="2 6" id="KW-0288">FMN</keyword>
<dbReference type="SUPFAM" id="SSF52218">
    <property type="entry name" value="Flavoproteins"/>
    <property type="match status" value="1"/>
</dbReference>
<comment type="similarity">
    <text evidence="6">Belongs to the azoreductase type 1 family.</text>
</comment>
<dbReference type="EC" id="1.7.1.17" evidence="6"/>
<evidence type="ECO:0000259" key="7">
    <source>
        <dbReference type="Pfam" id="PF02525"/>
    </source>
</evidence>
<dbReference type="Proteomes" id="UP001500604">
    <property type="component" value="Unassembled WGS sequence"/>
</dbReference>
<comment type="catalytic activity">
    <reaction evidence="6">
        <text>2 a quinone + NADH + H(+) = 2 a 1,4-benzosemiquinone + NAD(+)</text>
        <dbReference type="Rhea" id="RHEA:65952"/>
        <dbReference type="ChEBI" id="CHEBI:15378"/>
        <dbReference type="ChEBI" id="CHEBI:57540"/>
        <dbReference type="ChEBI" id="CHEBI:57945"/>
        <dbReference type="ChEBI" id="CHEBI:132124"/>
        <dbReference type="ChEBI" id="CHEBI:134225"/>
    </reaction>
</comment>
<comment type="function">
    <text evidence="6">Also exhibits azoreductase activity. Catalyzes the reductive cleavage of the azo bond in aromatic azo compounds to the corresponding amines.</text>
</comment>
<dbReference type="Pfam" id="PF02525">
    <property type="entry name" value="Flavodoxin_2"/>
    <property type="match status" value="1"/>
</dbReference>
<comment type="subunit">
    <text evidence="6">Homodimer.</text>
</comment>
<keyword evidence="3 6" id="KW-0560">Oxidoreductase</keyword>
<dbReference type="EC" id="1.6.5.-" evidence="6"/>
<dbReference type="PANTHER" id="PTHR43741">
    <property type="entry name" value="FMN-DEPENDENT NADH-AZOREDUCTASE 1"/>
    <property type="match status" value="1"/>
</dbReference>
<accession>A0ABP8V1Z0</accession>
<comment type="cofactor">
    <cofactor evidence="6">
        <name>FMN</name>
        <dbReference type="ChEBI" id="CHEBI:58210"/>
    </cofactor>
    <text evidence="6">Binds 1 FMN per subunit.</text>
</comment>
<gene>
    <name evidence="6" type="primary">azoR</name>
    <name evidence="8" type="ORF">GCM10023116_21330</name>
</gene>
<dbReference type="InterPro" id="IPR029039">
    <property type="entry name" value="Flavoprotein-like_sf"/>
</dbReference>
<name>A0ABP8V1Z0_9GAMM</name>
<dbReference type="PANTHER" id="PTHR43741:SF2">
    <property type="entry name" value="FMN-DEPENDENT NADH:QUINONE OXIDOREDUCTASE"/>
    <property type="match status" value="1"/>
</dbReference>
<dbReference type="Gene3D" id="3.40.50.360">
    <property type="match status" value="1"/>
</dbReference>
<feature type="binding site" evidence="6">
    <location>
        <begin position="95"/>
        <end position="98"/>
    </location>
    <ligand>
        <name>FMN</name>
        <dbReference type="ChEBI" id="CHEBI:58210"/>
    </ligand>
</feature>
<comment type="catalytic activity">
    <reaction evidence="5">
        <text>N,N-dimethyl-1,4-phenylenediamine + anthranilate + 2 NAD(+) = 2-(4-dimethylaminophenyl)diazenylbenzoate + 2 NADH + 2 H(+)</text>
        <dbReference type="Rhea" id="RHEA:55872"/>
        <dbReference type="ChEBI" id="CHEBI:15378"/>
        <dbReference type="ChEBI" id="CHEBI:15783"/>
        <dbReference type="ChEBI" id="CHEBI:16567"/>
        <dbReference type="ChEBI" id="CHEBI:57540"/>
        <dbReference type="ChEBI" id="CHEBI:57945"/>
        <dbReference type="ChEBI" id="CHEBI:71579"/>
        <dbReference type="EC" id="1.7.1.17"/>
    </reaction>
    <physiologicalReaction direction="right-to-left" evidence="5">
        <dbReference type="Rhea" id="RHEA:55874"/>
    </physiologicalReaction>
</comment>
<keyword evidence="1 6" id="KW-0285">Flavoprotein</keyword>
<comment type="caution">
    <text evidence="8">The sequence shown here is derived from an EMBL/GenBank/DDBJ whole genome shotgun (WGS) entry which is preliminary data.</text>
</comment>
<comment type="caution">
    <text evidence="6">Lacks conserved residue(s) required for the propagation of feature annotation.</text>
</comment>
<sequence length="199" mass="21978">MKLLQINSGIFGQDSQSTQLADHFVSEWQARNPEGEVVTRDFAEEPVPHLDGFRFGAFVAAPDQRTTEQKSVVAYSDQLIEEIRQADTLVIGLPMYNFSVPSTLKAWFDHIARAGVTFEYTETGPVGLLDSATKVRIVAARGGMYQGTPKDTQTDYVRMFLGFLGLTDVDFIYAEGLSMGGDNKEEALQNARAQISAML</sequence>
<dbReference type="InterPro" id="IPR003680">
    <property type="entry name" value="Flavodoxin_fold"/>
</dbReference>
<dbReference type="HAMAP" id="MF_01216">
    <property type="entry name" value="Azoreductase_type1"/>
    <property type="match status" value="1"/>
</dbReference>
<dbReference type="InterPro" id="IPR023048">
    <property type="entry name" value="NADH:quinone_OxRdtase_FMN_depd"/>
</dbReference>
<evidence type="ECO:0000256" key="4">
    <source>
        <dbReference type="ARBA" id="ARBA00023027"/>
    </source>
</evidence>
<keyword evidence="9" id="KW-1185">Reference proteome</keyword>
<organism evidence="8 9">
    <name type="scientific">Kistimonas scapharcae</name>
    <dbReference type="NCBI Taxonomy" id="1036133"/>
    <lineage>
        <taxon>Bacteria</taxon>
        <taxon>Pseudomonadati</taxon>
        <taxon>Pseudomonadota</taxon>
        <taxon>Gammaproteobacteria</taxon>
        <taxon>Oceanospirillales</taxon>
        <taxon>Endozoicomonadaceae</taxon>
        <taxon>Kistimonas</taxon>
    </lineage>
</organism>
<evidence type="ECO:0000256" key="2">
    <source>
        <dbReference type="ARBA" id="ARBA00022643"/>
    </source>
</evidence>
<evidence type="ECO:0000313" key="9">
    <source>
        <dbReference type="Proteomes" id="UP001500604"/>
    </source>
</evidence>
<dbReference type="InterPro" id="IPR050104">
    <property type="entry name" value="FMN-dep_NADH:Q_OxRdtase_AzoR1"/>
</dbReference>
<evidence type="ECO:0000256" key="3">
    <source>
        <dbReference type="ARBA" id="ARBA00023002"/>
    </source>
</evidence>
<evidence type="ECO:0000313" key="8">
    <source>
        <dbReference type="EMBL" id="GAA4649852.1"/>
    </source>
</evidence>
<dbReference type="EMBL" id="BAABFL010000323">
    <property type="protein sequence ID" value="GAA4649852.1"/>
    <property type="molecule type" value="Genomic_DNA"/>
</dbReference>
<evidence type="ECO:0000256" key="1">
    <source>
        <dbReference type="ARBA" id="ARBA00022630"/>
    </source>
</evidence>
<feature type="binding site" evidence="6">
    <location>
        <begin position="15"/>
        <end position="17"/>
    </location>
    <ligand>
        <name>FMN</name>
        <dbReference type="ChEBI" id="CHEBI:58210"/>
    </ligand>
</feature>
<proteinExistence type="inferred from homology"/>
<evidence type="ECO:0000256" key="6">
    <source>
        <dbReference type="HAMAP-Rule" id="MF_01216"/>
    </source>
</evidence>
<evidence type="ECO:0000256" key="5">
    <source>
        <dbReference type="ARBA" id="ARBA00048542"/>
    </source>
</evidence>